<comment type="caution">
    <text evidence="3">The sequence shown here is derived from an EMBL/GenBank/DDBJ whole genome shotgun (WGS) entry which is preliminary data.</text>
</comment>
<dbReference type="EMBL" id="SDPU01000022">
    <property type="protein sequence ID" value="RYU11884.1"/>
    <property type="molecule type" value="Genomic_DNA"/>
</dbReference>
<feature type="region of interest" description="Disordered" evidence="1">
    <location>
        <begin position="182"/>
        <end position="208"/>
    </location>
</feature>
<proteinExistence type="predicted"/>
<keyword evidence="2" id="KW-1133">Transmembrane helix</keyword>
<evidence type="ECO:0000256" key="1">
    <source>
        <dbReference type="SAM" id="MobiDB-lite"/>
    </source>
</evidence>
<keyword evidence="2" id="KW-0812">Transmembrane</keyword>
<feature type="region of interest" description="Disordered" evidence="1">
    <location>
        <begin position="1"/>
        <end position="21"/>
    </location>
</feature>
<feature type="transmembrane region" description="Helical" evidence="2">
    <location>
        <begin position="31"/>
        <end position="50"/>
    </location>
</feature>
<organism evidence="3 4">
    <name type="scientific">Nocardioides iriomotensis</name>
    <dbReference type="NCBI Taxonomy" id="715784"/>
    <lineage>
        <taxon>Bacteria</taxon>
        <taxon>Bacillati</taxon>
        <taxon>Actinomycetota</taxon>
        <taxon>Actinomycetes</taxon>
        <taxon>Propionibacteriales</taxon>
        <taxon>Nocardioidaceae</taxon>
        <taxon>Nocardioides</taxon>
    </lineage>
</organism>
<dbReference type="InterPro" id="IPR019051">
    <property type="entry name" value="Trp_biosyn_TM_oprn/chp"/>
</dbReference>
<dbReference type="Proteomes" id="UP000291189">
    <property type="component" value="Unassembled WGS sequence"/>
</dbReference>
<dbReference type="Pfam" id="PF09534">
    <property type="entry name" value="Trp_oprn_chp"/>
    <property type="match status" value="1"/>
</dbReference>
<evidence type="ECO:0000313" key="4">
    <source>
        <dbReference type="Proteomes" id="UP000291189"/>
    </source>
</evidence>
<dbReference type="AlphaFoldDB" id="A0A4Q5J0L5"/>
<evidence type="ECO:0000313" key="3">
    <source>
        <dbReference type="EMBL" id="RYU11884.1"/>
    </source>
</evidence>
<feature type="compositionally biased region" description="Basic and acidic residues" evidence="1">
    <location>
        <begin position="191"/>
        <end position="208"/>
    </location>
</feature>
<gene>
    <name evidence="3" type="ORF">ETU37_11530</name>
</gene>
<feature type="transmembrane region" description="Helical" evidence="2">
    <location>
        <begin position="98"/>
        <end position="118"/>
    </location>
</feature>
<reference evidence="3 4" key="1">
    <citation type="submission" date="2019-01" db="EMBL/GenBank/DDBJ databases">
        <title>Nocardioides guangzhouensis sp. nov., an actinobacterium isolated from soil.</title>
        <authorList>
            <person name="Fu Y."/>
            <person name="Cai Y."/>
            <person name="Lin Z."/>
            <person name="Chen P."/>
        </authorList>
    </citation>
    <scope>NUCLEOTIDE SEQUENCE [LARGE SCALE GENOMIC DNA]</scope>
    <source>
        <strain evidence="3 4">NBRC 105384</strain>
    </source>
</reference>
<name>A0A4Q5J0L5_9ACTN</name>
<keyword evidence="2" id="KW-0472">Membrane</keyword>
<feature type="compositionally biased region" description="Basic and acidic residues" evidence="1">
    <location>
        <begin position="1"/>
        <end position="11"/>
    </location>
</feature>
<accession>A0A4Q5J0L5</accession>
<feature type="transmembrane region" description="Helical" evidence="2">
    <location>
        <begin position="145"/>
        <end position="166"/>
    </location>
</feature>
<evidence type="ECO:0000256" key="2">
    <source>
        <dbReference type="SAM" id="Phobius"/>
    </source>
</evidence>
<keyword evidence="4" id="KW-1185">Reference proteome</keyword>
<protein>
    <submittedName>
        <fullName evidence="3">TIGR02234 family membrane protein</fullName>
    </submittedName>
</protein>
<feature type="transmembrane region" description="Helical" evidence="2">
    <location>
        <begin position="70"/>
        <end position="91"/>
    </location>
</feature>
<sequence length="208" mass="20703">MLRRARADRGHAGGADHAGSGVRDRSFGPTVLGGLAAAALTAVAAAQDWGEATGDNAGVAATGRADGAQTAPLALALALVALASWGVLLVLRGRARRVVAVVGALAAAGVVTAVVLAYGDVDAAAVEAARAAGATSDVFATSITAWYWTALVAGVLSLAALVVAVLRAPGWPAMGSRYDNPAARDAAATPRTDEDLWKALDEGRDPTA</sequence>